<proteinExistence type="inferred from homology"/>
<name>A0A4Y7PWE4_9AGAM</name>
<evidence type="ECO:0000313" key="9">
    <source>
        <dbReference type="Proteomes" id="UP000294933"/>
    </source>
</evidence>
<feature type="region of interest" description="Disordered" evidence="6">
    <location>
        <begin position="1"/>
        <end position="26"/>
    </location>
</feature>
<dbReference type="EC" id="3.4.19.12" evidence="5"/>
<feature type="compositionally biased region" description="Pro residues" evidence="6">
    <location>
        <begin position="554"/>
        <end position="566"/>
    </location>
</feature>
<dbReference type="PROSITE" id="PS50235">
    <property type="entry name" value="USP_3"/>
    <property type="match status" value="1"/>
</dbReference>
<reference evidence="8 9" key="1">
    <citation type="submission" date="2018-06" db="EMBL/GenBank/DDBJ databases">
        <title>A transcriptomic atlas of mushroom development highlights an independent origin of complex multicellularity.</title>
        <authorList>
            <consortium name="DOE Joint Genome Institute"/>
            <person name="Krizsan K."/>
            <person name="Almasi E."/>
            <person name="Merenyi Z."/>
            <person name="Sahu N."/>
            <person name="Viragh M."/>
            <person name="Koszo T."/>
            <person name="Mondo S."/>
            <person name="Kiss B."/>
            <person name="Balint B."/>
            <person name="Kues U."/>
            <person name="Barry K."/>
            <person name="Hegedus J.C."/>
            <person name="Henrissat B."/>
            <person name="Johnson J."/>
            <person name="Lipzen A."/>
            <person name="Ohm R."/>
            <person name="Nagy I."/>
            <person name="Pangilinan J."/>
            <person name="Yan J."/>
            <person name="Xiong Y."/>
            <person name="Grigoriev I.V."/>
            <person name="Hibbett D.S."/>
            <person name="Nagy L.G."/>
        </authorList>
    </citation>
    <scope>NUCLEOTIDE SEQUENCE [LARGE SCALE GENOMIC DNA]</scope>
    <source>
        <strain evidence="8 9">SZMC22713</strain>
    </source>
</reference>
<keyword evidence="9" id="KW-1185">Reference proteome</keyword>
<dbReference type="GO" id="GO:0006508">
    <property type="term" value="P:proteolysis"/>
    <property type="evidence" value="ECO:0007669"/>
    <property type="project" value="UniProtKB-KW"/>
</dbReference>
<dbReference type="GO" id="GO:0016579">
    <property type="term" value="P:protein deubiquitination"/>
    <property type="evidence" value="ECO:0007669"/>
    <property type="project" value="InterPro"/>
</dbReference>
<evidence type="ECO:0000256" key="4">
    <source>
        <dbReference type="ARBA" id="ARBA00022801"/>
    </source>
</evidence>
<dbReference type="OrthoDB" id="27652at2759"/>
<feature type="region of interest" description="Disordered" evidence="6">
    <location>
        <begin position="452"/>
        <end position="504"/>
    </location>
</feature>
<dbReference type="GO" id="GO:0005829">
    <property type="term" value="C:cytosol"/>
    <property type="evidence" value="ECO:0007669"/>
    <property type="project" value="TreeGrafter"/>
</dbReference>
<feature type="compositionally biased region" description="Polar residues" evidence="6">
    <location>
        <begin position="774"/>
        <end position="787"/>
    </location>
</feature>
<comment type="similarity">
    <text evidence="2 5">Belongs to the peptidase C19 family.</text>
</comment>
<keyword evidence="4 5" id="KW-0378">Hydrolase</keyword>
<feature type="compositionally biased region" description="Polar residues" evidence="6">
    <location>
        <begin position="571"/>
        <end position="583"/>
    </location>
</feature>
<feature type="compositionally biased region" description="Polar residues" evidence="6">
    <location>
        <begin position="610"/>
        <end position="630"/>
    </location>
</feature>
<dbReference type="EMBL" id="ML170197">
    <property type="protein sequence ID" value="TDL19381.1"/>
    <property type="molecule type" value="Genomic_DNA"/>
</dbReference>
<evidence type="ECO:0000256" key="5">
    <source>
        <dbReference type="RuleBase" id="RU366025"/>
    </source>
</evidence>
<feature type="compositionally biased region" description="Polar residues" evidence="6">
    <location>
        <begin position="455"/>
        <end position="472"/>
    </location>
</feature>
<dbReference type="InterPro" id="IPR050164">
    <property type="entry name" value="Peptidase_C19"/>
</dbReference>
<feature type="compositionally biased region" description="Polar residues" evidence="6">
    <location>
        <begin position="108"/>
        <end position="119"/>
    </location>
</feature>
<feature type="compositionally biased region" description="Low complexity" evidence="6">
    <location>
        <begin position="748"/>
        <end position="765"/>
    </location>
</feature>
<dbReference type="GO" id="GO:0004843">
    <property type="term" value="F:cysteine-type deubiquitinase activity"/>
    <property type="evidence" value="ECO:0007669"/>
    <property type="project" value="UniProtKB-UniRule"/>
</dbReference>
<feature type="compositionally biased region" description="Polar residues" evidence="6">
    <location>
        <begin position="651"/>
        <end position="669"/>
    </location>
</feature>
<keyword evidence="5" id="KW-0788">Thiol protease</keyword>
<evidence type="ECO:0000256" key="3">
    <source>
        <dbReference type="ARBA" id="ARBA00022670"/>
    </source>
</evidence>
<evidence type="ECO:0000256" key="6">
    <source>
        <dbReference type="SAM" id="MobiDB-lite"/>
    </source>
</evidence>
<feature type="compositionally biased region" description="Polar residues" evidence="6">
    <location>
        <begin position="200"/>
        <end position="213"/>
    </location>
</feature>
<dbReference type="Proteomes" id="UP000294933">
    <property type="component" value="Unassembled WGS sequence"/>
</dbReference>
<feature type="compositionally biased region" description="Pro residues" evidence="6">
    <location>
        <begin position="495"/>
        <end position="504"/>
    </location>
</feature>
<feature type="compositionally biased region" description="Low complexity" evidence="6">
    <location>
        <begin position="214"/>
        <end position="229"/>
    </location>
</feature>
<feature type="compositionally biased region" description="Pro residues" evidence="6">
    <location>
        <begin position="599"/>
        <end position="608"/>
    </location>
</feature>
<keyword evidence="5" id="KW-0833">Ubl conjugation pathway</keyword>
<dbReference type="CDD" id="cd02663">
    <property type="entry name" value="Peptidase_C19G"/>
    <property type="match status" value="1"/>
</dbReference>
<dbReference type="InterPro" id="IPR038765">
    <property type="entry name" value="Papain-like_cys_pep_sf"/>
</dbReference>
<keyword evidence="3 5" id="KW-0645">Protease</keyword>
<sequence length="904" mass="96635">MPIGKWMPFGAGQATNHNHANTVRDPKLTTPEYKQFGFENFGNTCYANSVLQALYFCHPFRDLVLQTPDNSVPINVVPAPPQPPPPQTPLRVKNTRKNSTPDVRVGGDTTTANGTAVQSTGPPIPPTPPTLFSALRSLFLHISSNSADKGTVAPRAFVEKVKKENEHFRSTMHQDAHEFLNYLLNKVSEELEEDARSRSRNSSGEDLSHSTTTNSSAGPSNGAVSSSSSQSTTLVHNLFEGVLTSETRCLTCETVSSRDESFLDLSIDIEQNSSVTACLRQFSASEMLCQKNKFFCDSCCGLQEAEKRMKIKKLPNVLALHLKRFKFQEDVQKYIKLAYRVAFPLELRLFNTVDDAEDPDRLYELFAIVVHIGNGPHHGHYVAIVRSRGSWVLFDDDTVDTIKESDIPKYFGESNSGAAYVLYYQAVDLDPVSLGLRPASAVQPQIVVNGHTRANDASGTSPLSSPHASSPVFTPAFPPGLAAEELPDSDAETPLLPPATIPATPPLTAQVPPLAISISSSTKLFAPPLTVTIPPTDSPIITPSASGSSSHTTAPPPPPASAPPVAKPTGFFQSLRHSPSVRGSQRSSIHSTSVSVSQPPLPPLPGSPPAVTQTLPQTTPQASASVTSPRTNHKEMEPSSDPPTRIMSPSPVITASTSAPVTTPLTNGRTPRPPKDKDKGGGGGWFKRLSMRAEKTQETVSLPPPPPSARVDRGGHFQRLPDAPSTSSSTRSGHDPTLRAPPLGLGIGQSEGSVGSASGSSDFTSELPPGRGSGSLSFPSLPQANANSSSVPLSPTSVSPTSRPTTKTPTATPIPITRSSPRMPPSPQLRSPSPPRSPRRKGSHPVLSSPLTSPSPPNVLLPRPQTQVEPEREDHAVRLTKRPPRKISLTGNMLGFGRRDKDKG</sequence>
<dbReference type="InterPro" id="IPR028889">
    <property type="entry name" value="USP"/>
</dbReference>
<evidence type="ECO:0000259" key="7">
    <source>
        <dbReference type="PROSITE" id="PS50235"/>
    </source>
</evidence>
<feature type="compositionally biased region" description="Low complexity" evidence="6">
    <location>
        <begin position="535"/>
        <end position="553"/>
    </location>
</feature>
<dbReference type="PANTHER" id="PTHR24006:SF733">
    <property type="entry name" value="RE52890P"/>
    <property type="match status" value="1"/>
</dbReference>
<dbReference type="InterPro" id="IPR018200">
    <property type="entry name" value="USP_CS"/>
</dbReference>
<feature type="region of interest" description="Disordered" evidence="6">
    <location>
        <begin position="76"/>
        <end position="125"/>
    </location>
</feature>
<dbReference type="PROSITE" id="PS00973">
    <property type="entry name" value="USP_2"/>
    <property type="match status" value="1"/>
</dbReference>
<dbReference type="GO" id="GO:0005634">
    <property type="term" value="C:nucleus"/>
    <property type="evidence" value="ECO:0007669"/>
    <property type="project" value="TreeGrafter"/>
</dbReference>
<feature type="region of interest" description="Disordered" evidence="6">
    <location>
        <begin position="535"/>
        <end position="904"/>
    </location>
</feature>
<dbReference type="Pfam" id="PF00443">
    <property type="entry name" value="UCH"/>
    <property type="match status" value="1"/>
</dbReference>
<protein>
    <recommendedName>
        <fullName evidence="5">Ubiquitin carboxyl-terminal hydrolase</fullName>
        <ecNumber evidence="5">3.4.19.12</ecNumber>
    </recommendedName>
</protein>
<dbReference type="PANTHER" id="PTHR24006">
    <property type="entry name" value="UBIQUITIN CARBOXYL-TERMINAL HYDROLASE"/>
    <property type="match status" value="1"/>
</dbReference>
<comment type="catalytic activity">
    <reaction evidence="1 5">
        <text>Thiol-dependent hydrolysis of ester, thioester, amide, peptide and isopeptide bonds formed by the C-terminal Gly of ubiquitin (a 76-residue protein attached to proteins as an intracellular targeting signal).</text>
        <dbReference type="EC" id="3.4.19.12"/>
    </reaction>
</comment>
<evidence type="ECO:0000313" key="8">
    <source>
        <dbReference type="EMBL" id="TDL19381.1"/>
    </source>
</evidence>
<evidence type="ECO:0000256" key="1">
    <source>
        <dbReference type="ARBA" id="ARBA00000707"/>
    </source>
</evidence>
<dbReference type="AlphaFoldDB" id="A0A4Y7PWE4"/>
<gene>
    <name evidence="8" type="ORF">BD410DRAFT_900239</name>
</gene>
<feature type="compositionally biased region" description="Low complexity" evidence="6">
    <location>
        <begin position="788"/>
        <end position="821"/>
    </location>
</feature>
<dbReference type="SUPFAM" id="SSF54001">
    <property type="entry name" value="Cysteine proteinases"/>
    <property type="match status" value="1"/>
</dbReference>
<feature type="compositionally biased region" description="Pro residues" evidence="6">
    <location>
        <begin position="822"/>
        <end position="836"/>
    </location>
</feature>
<organism evidence="8 9">
    <name type="scientific">Rickenella mellea</name>
    <dbReference type="NCBI Taxonomy" id="50990"/>
    <lineage>
        <taxon>Eukaryota</taxon>
        <taxon>Fungi</taxon>
        <taxon>Dikarya</taxon>
        <taxon>Basidiomycota</taxon>
        <taxon>Agaricomycotina</taxon>
        <taxon>Agaricomycetes</taxon>
        <taxon>Hymenochaetales</taxon>
        <taxon>Rickenellaceae</taxon>
        <taxon>Rickenella</taxon>
    </lineage>
</organism>
<accession>A0A4Y7PWE4</accession>
<feature type="domain" description="USP" evidence="7">
    <location>
        <begin position="36"/>
        <end position="427"/>
    </location>
</feature>
<evidence type="ECO:0000256" key="2">
    <source>
        <dbReference type="ARBA" id="ARBA00009085"/>
    </source>
</evidence>
<dbReference type="STRING" id="50990.A0A4Y7PWE4"/>
<feature type="compositionally biased region" description="Low complexity" evidence="6">
    <location>
        <begin position="584"/>
        <end position="598"/>
    </location>
</feature>
<dbReference type="InterPro" id="IPR001394">
    <property type="entry name" value="Peptidase_C19_UCH"/>
</dbReference>
<feature type="region of interest" description="Disordered" evidence="6">
    <location>
        <begin position="193"/>
        <end position="229"/>
    </location>
</feature>
<dbReference type="PROSITE" id="PS00972">
    <property type="entry name" value="USP_1"/>
    <property type="match status" value="1"/>
</dbReference>
<dbReference type="VEuPathDB" id="FungiDB:BD410DRAFT_900239"/>
<dbReference type="Gene3D" id="3.90.70.10">
    <property type="entry name" value="Cysteine proteinases"/>
    <property type="match status" value="1"/>
</dbReference>
<feature type="compositionally biased region" description="Pro residues" evidence="6">
    <location>
        <begin position="78"/>
        <end position="88"/>
    </location>
</feature>